<gene>
    <name evidence="12" type="ordered locus">CBUD_1273</name>
</gene>
<evidence type="ECO:0000256" key="8">
    <source>
        <dbReference type="ARBA" id="ARBA00023014"/>
    </source>
</evidence>
<dbReference type="PANTHER" id="PTHR11601">
    <property type="entry name" value="CYSTEINE DESULFURYLASE FAMILY MEMBER"/>
    <property type="match status" value="1"/>
</dbReference>
<dbReference type="Gene3D" id="3.90.1150.10">
    <property type="entry name" value="Aspartate Aminotransferase, domain 1"/>
    <property type="match status" value="1"/>
</dbReference>
<dbReference type="AlphaFoldDB" id="A9KFN9"/>
<dbReference type="PROSITE" id="PS00595">
    <property type="entry name" value="AA_TRANSFER_CLASS_5"/>
    <property type="match status" value="1"/>
</dbReference>
<dbReference type="KEGG" id="cbd:CBUD_1273"/>
<comment type="catalytic activity">
    <reaction evidence="9">
        <text>(sulfur carrier)-H + L-cysteine = (sulfur carrier)-SH + L-alanine</text>
        <dbReference type="Rhea" id="RHEA:43892"/>
        <dbReference type="Rhea" id="RHEA-COMP:14737"/>
        <dbReference type="Rhea" id="RHEA-COMP:14739"/>
        <dbReference type="ChEBI" id="CHEBI:29917"/>
        <dbReference type="ChEBI" id="CHEBI:35235"/>
        <dbReference type="ChEBI" id="CHEBI:57972"/>
        <dbReference type="ChEBI" id="CHEBI:64428"/>
        <dbReference type="EC" id="2.8.1.7"/>
    </reaction>
</comment>
<protein>
    <recommendedName>
        <fullName evidence="3">cysteine desulfurase</fullName>
        <ecNumber evidence="3">2.8.1.7</ecNumber>
    </recommendedName>
</protein>
<dbReference type="PIRSF" id="PIRSF005572">
    <property type="entry name" value="NifS"/>
    <property type="match status" value="1"/>
</dbReference>
<organism evidence="12 13">
    <name type="scientific">Coxiella burnetii (strain Dugway 5J108-111)</name>
    <dbReference type="NCBI Taxonomy" id="434922"/>
    <lineage>
        <taxon>Bacteria</taxon>
        <taxon>Pseudomonadati</taxon>
        <taxon>Pseudomonadota</taxon>
        <taxon>Gammaproteobacteria</taxon>
        <taxon>Legionellales</taxon>
        <taxon>Coxiellaceae</taxon>
        <taxon>Coxiella</taxon>
    </lineage>
</organism>
<dbReference type="InterPro" id="IPR000192">
    <property type="entry name" value="Aminotrans_V_dom"/>
</dbReference>
<sequence length="380" mass="41237">MPEIYLDNNATTSAAPEVMESLLAFFSKRYGNPSSLHRLGLQAERAVDEARRALSGLLGAHEDEIVFTSGGTESVNLAVKGAAQAFKRKGNHIITTPIEHDAVLGSIKQLEQAGFTVDFAKVDAQGKVSPESVVELIKPNTILVAVMHVNNELGSINPINAIAKAVKAKNKGIIFFSDGAQAFGKLEIDLTHIDLYSISGHKFHAPKGSGALYVKKKTPLQPLISGGGQEFDLRSGTQNVPTIVGLAKAARLAYGHLKETRECWRELMADFLQGLKNIPEVKINSPVNALENTLNVSFDSIPSQVMMNSLEEKGIYVSAGSACSGAKGKPSHVLKAIGLPAKRIQSAIRFSFSRYNTHEEIHYVLENLQSIIYKLKKILR</sequence>
<evidence type="ECO:0000256" key="3">
    <source>
        <dbReference type="ARBA" id="ARBA00012239"/>
    </source>
</evidence>
<keyword evidence="8" id="KW-0411">Iron-sulfur</keyword>
<evidence type="ECO:0000259" key="11">
    <source>
        <dbReference type="Pfam" id="PF00266"/>
    </source>
</evidence>
<keyword evidence="4" id="KW-0808">Transferase</keyword>
<evidence type="ECO:0000256" key="1">
    <source>
        <dbReference type="ARBA" id="ARBA00001933"/>
    </source>
</evidence>
<dbReference type="HOGENOM" id="CLU_003433_0_0_6"/>
<dbReference type="GO" id="GO:0031071">
    <property type="term" value="F:cysteine desulfurase activity"/>
    <property type="evidence" value="ECO:0007669"/>
    <property type="project" value="UniProtKB-EC"/>
</dbReference>
<dbReference type="InterPro" id="IPR020578">
    <property type="entry name" value="Aminotrans_V_PyrdxlP_BS"/>
</dbReference>
<evidence type="ECO:0000256" key="2">
    <source>
        <dbReference type="ARBA" id="ARBA00006490"/>
    </source>
</evidence>
<dbReference type="InterPro" id="IPR015421">
    <property type="entry name" value="PyrdxlP-dep_Trfase_major"/>
</dbReference>
<dbReference type="PANTHER" id="PTHR11601:SF34">
    <property type="entry name" value="CYSTEINE DESULFURASE"/>
    <property type="match status" value="1"/>
</dbReference>
<dbReference type="InterPro" id="IPR015422">
    <property type="entry name" value="PyrdxlP-dep_Trfase_small"/>
</dbReference>
<evidence type="ECO:0000256" key="7">
    <source>
        <dbReference type="ARBA" id="ARBA00023004"/>
    </source>
</evidence>
<dbReference type="GO" id="GO:0046872">
    <property type="term" value="F:metal ion binding"/>
    <property type="evidence" value="ECO:0007669"/>
    <property type="project" value="UniProtKB-KW"/>
</dbReference>
<keyword evidence="12" id="KW-0456">Lyase</keyword>
<evidence type="ECO:0000313" key="12">
    <source>
        <dbReference type="EMBL" id="ABS76946.1"/>
    </source>
</evidence>
<name>A9KFN9_COXBN</name>
<dbReference type="RefSeq" id="WP_005770689.1">
    <property type="nucleotide sequence ID" value="NC_009727.1"/>
</dbReference>
<dbReference type="GO" id="GO:0051536">
    <property type="term" value="F:iron-sulfur cluster binding"/>
    <property type="evidence" value="ECO:0007669"/>
    <property type="project" value="UniProtKB-KW"/>
</dbReference>
<evidence type="ECO:0000313" key="13">
    <source>
        <dbReference type="Proteomes" id="UP000008555"/>
    </source>
</evidence>
<keyword evidence="6" id="KW-0663">Pyridoxal phosphate</keyword>
<feature type="domain" description="Aminotransferase class V" evidence="11">
    <location>
        <begin position="4"/>
        <end position="363"/>
    </location>
</feature>
<dbReference type="Pfam" id="PF00266">
    <property type="entry name" value="Aminotran_5"/>
    <property type="match status" value="1"/>
</dbReference>
<keyword evidence="5" id="KW-0479">Metal-binding</keyword>
<dbReference type="Gene3D" id="3.40.640.10">
    <property type="entry name" value="Type I PLP-dependent aspartate aminotransferase-like (Major domain)"/>
    <property type="match status" value="1"/>
</dbReference>
<proteinExistence type="inferred from homology"/>
<accession>A9KFN9</accession>
<dbReference type="Proteomes" id="UP000008555">
    <property type="component" value="Chromosome"/>
</dbReference>
<comment type="cofactor">
    <cofactor evidence="1 10">
        <name>pyridoxal 5'-phosphate</name>
        <dbReference type="ChEBI" id="CHEBI:597326"/>
    </cofactor>
</comment>
<dbReference type="InterPro" id="IPR015424">
    <property type="entry name" value="PyrdxlP-dep_Trfase"/>
</dbReference>
<comment type="similarity">
    <text evidence="2">Belongs to the class-V pyridoxal-phosphate-dependent aminotransferase family. NifS/IscS subfamily.</text>
</comment>
<evidence type="ECO:0000256" key="9">
    <source>
        <dbReference type="ARBA" id="ARBA00050776"/>
    </source>
</evidence>
<dbReference type="SUPFAM" id="SSF53383">
    <property type="entry name" value="PLP-dependent transferases"/>
    <property type="match status" value="1"/>
</dbReference>
<reference evidence="12 13" key="1">
    <citation type="journal article" date="2009" name="Infect. Immun.">
        <title>Comparative genomics reveal extensive transposon-mediated genomic plasticity and diversity among potential effector proteins within the genus Coxiella.</title>
        <authorList>
            <person name="Beare P.A."/>
            <person name="Unsworth N."/>
            <person name="Andoh M."/>
            <person name="Voth D.E."/>
            <person name="Omsland A."/>
            <person name="Gilk S.D."/>
            <person name="Williams K.P."/>
            <person name="Sobral B.W."/>
            <person name="Kupko J.J.III."/>
            <person name="Porcella S.F."/>
            <person name="Samuel J.E."/>
            <person name="Heinzen R.A."/>
        </authorList>
    </citation>
    <scope>NUCLEOTIDE SEQUENCE [LARGE SCALE GENOMIC DNA]</scope>
    <source>
        <strain evidence="12 13">Dugway 5J108-111</strain>
    </source>
</reference>
<keyword evidence="7" id="KW-0408">Iron</keyword>
<dbReference type="EMBL" id="CP000733">
    <property type="protein sequence ID" value="ABS76946.1"/>
    <property type="molecule type" value="Genomic_DNA"/>
</dbReference>
<evidence type="ECO:0000256" key="4">
    <source>
        <dbReference type="ARBA" id="ARBA00022679"/>
    </source>
</evidence>
<evidence type="ECO:0000256" key="5">
    <source>
        <dbReference type="ARBA" id="ARBA00022723"/>
    </source>
</evidence>
<dbReference type="InterPro" id="IPR016454">
    <property type="entry name" value="Cysteine_dSase"/>
</dbReference>
<evidence type="ECO:0000256" key="10">
    <source>
        <dbReference type="RuleBase" id="RU004504"/>
    </source>
</evidence>
<dbReference type="GO" id="GO:0016829">
    <property type="term" value="F:lyase activity"/>
    <property type="evidence" value="ECO:0007669"/>
    <property type="project" value="UniProtKB-KW"/>
</dbReference>
<evidence type="ECO:0000256" key="6">
    <source>
        <dbReference type="ARBA" id="ARBA00022898"/>
    </source>
</evidence>
<dbReference type="EC" id="2.8.1.7" evidence="3"/>